<evidence type="ECO:0000259" key="1">
    <source>
        <dbReference type="PROSITE" id="PS51746"/>
    </source>
</evidence>
<organism evidence="2 3">
    <name type="scientific">Acidiphilium acidophilum</name>
    <name type="common">Thiobacillus acidophilus</name>
    <dbReference type="NCBI Taxonomy" id="76588"/>
    <lineage>
        <taxon>Bacteria</taxon>
        <taxon>Pseudomonadati</taxon>
        <taxon>Pseudomonadota</taxon>
        <taxon>Alphaproteobacteria</taxon>
        <taxon>Acetobacterales</taxon>
        <taxon>Acidocellaceae</taxon>
        <taxon>Acidiphilium</taxon>
    </lineage>
</organism>
<dbReference type="SUPFAM" id="SSF81606">
    <property type="entry name" value="PP2C-like"/>
    <property type="match status" value="1"/>
</dbReference>
<evidence type="ECO:0000313" key="3">
    <source>
        <dbReference type="Proteomes" id="UP001279553"/>
    </source>
</evidence>
<feature type="domain" description="PPM-type phosphatase" evidence="1">
    <location>
        <begin position="27"/>
        <end position="227"/>
    </location>
</feature>
<dbReference type="EMBL" id="JAWXYB010000001">
    <property type="protein sequence ID" value="MDX5929320.1"/>
    <property type="molecule type" value="Genomic_DNA"/>
</dbReference>
<proteinExistence type="predicted"/>
<dbReference type="InterPro" id="IPR001932">
    <property type="entry name" value="PPM-type_phosphatase-like_dom"/>
</dbReference>
<comment type="caution">
    <text evidence="2">The sequence shown here is derived from an EMBL/GenBank/DDBJ whole genome shotgun (WGS) entry which is preliminary data.</text>
</comment>
<dbReference type="CDD" id="cd00143">
    <property type="entry name" value="PP2Cc"/>
    <property type="match status" value="1"/>
</dbReference>
<name>A0AAW9DK67_ACIAO</name>
<dbReference type="GO" id="GO:0004722">
    <property type="term" value="F:protein serine/threonine phosphatase activity"/>
    <property type="evidence" value="ECO:0007669"/>
    <property type="project" value="InterPro"/>
</dbReference>
<dbReference type="Proteomes" id="UP001279553">
    <property type="component" value="Unassembled WGS sequence"/>
</dbReference>
<dbReference type="Pfam" id="PF13672">
    <property type="entry name" value="PP2C_2"/>
    <property type="match status" value="1"/>
</dbReference>
<dbReference type="SMART" id="SM00331">
    <property type="entry name" value="PP2C_SIG"/>
    <property type="match status" value="1"/>
</dbReference>
<sequence>MGLVRTANEDGWRVGGIAGDAPDGNWSGSLPSTRPWVLVADGMGGHGSGDVASSVALDALCRHFDRDGASDMRSAIAEANWAVFSAMDEAPGRRAMGTTVAGFRRAGGAVSVFNVGDSRVYLARDGGLSLLSVDDTMPRRAAGRSHALTQSLGGTSVPLALDPHVVSVEPVAGDVLLVCTDGLTDMLGEAEIVAGLLAGIANPAAALANAAVEAGGRDNVTVVVTEF</sequence>
<gene>
    <name evidence="2" type="ORF">SIL87_00880</name>
</gene>
<dbReference type="InterPro" id="IPR015655">
    <property type="entry name" value="PP2C"/>
</dbReference>
<keyword evidence="3" id="KW-1185">Reference proteome</keyword>
<dbReference type="PROSITE" id="PS51746">
    <property type="entry name" value="PPM_2"/>
    <property type="match status" value="1"/>
</dbReference>
<dbReference type="PANTHER" id="PTHR47992">
    <property type="entry name" value="PROTEIN PHOSPHATASE"/>
    <property type="match status" value="1"/>
</dbReference>
<reference evidence="2 3" key="1">
    <citation type="submission" date="2023-11" db="EMBL/GenBank/DDBJ databases">
        <title>MicrobeMod: A computational toolkit for identifying prokaryotic methylation and restriction-modification with nanopore sequencing.</title>
        <authorList>
            <person name="Crits-Christoph A."/>
            <person name="Kang S.C."/>
            <person name="Lee H."/>
            <person name="Ostrov N."/>
        </authorList>
    </citation>
    <scope>NUCLEOTIDE SEQUENCE [LARGE SCALE GENOMIC DNA]</scope>
    <source>
        <strain evidence="2 3">DSMZ 700</strain>
    </source>
</reference>
<dbReference type="RefSeq" id="WP_319612420.1">
    <property type="nucleotide sequence ID" value="NZ_JAWXYB010000001.1"/>
</dbReference>
<dbReference type="SMART" id="SM00332">
    <property type="entry name" value="PP2Cc"/>
    <property type="match status" value="1"/>
</dbReference>
<dbReference type="AlphaFoldDB" id="A0AAW9DK67"/>
<dbReference type="Gene3D" id="3.60.40.10">
    <property type="entry name" value="PPM-type phosphatase domain"/>
    <property type="match status" value="1"/>
</dbReference>
<protein>
    <submittedName>
        <fullName evidence="2">Protein phosphatase 2C domain-containing protein</fullName>
    </submittedName>
</protein>
<dbReference type="InterPro" id="IPR036457">
    <property type="entry name" value="PPM-type-like_dom_sf"/>
</dbReference>
<accession>A0AAW9DK67</accession>
<evidence type="ECO:0000313" key="2">
    <source>
        <dbReference type="EMBL" id="MDX5929320.1"/>
    </source>
</evidence>